<name>A0A6J8A7F7_MYTCO</name>
<evidence type="ECO:0000313" key="3">
    <source>
        <dbReference type="Proteomes" id="UP000507470"/>
    </source>
</evidence>
<dbReference type="OrthoDB" id="10402810at2759"/>
<organism evidence="2 3">
    <name type="scientific">Mytilus coruscus</name>
    <name type="common">Sea mussel</name>
    <dbReference type="NCBI Taxonomy" id="42192"/>
    <lineage>
        <taxon>Eukaryota</taxon>
        <taxon>Metazoa</taxon>
        <taxon>Spiralia</taxon>
        <taxon>Lophotrochozoa</taxon>
        <taxon>Mollusca</taxon>
        <taxon>Bivalvia</taxon>
        <taxon>Autobranchia</taxon>
        <taxon>Pteriomorphia</taxon>
        <taxon>Mytilida</taxon>
        <taxon>Mytiloidea</taxon>
        <taxon>Mytilidae</taxon>
        <taxon>Mytilinae</taxon>
        <taxon>Mytilus</taxon>
    </lineage>
</organism>
<dbReference type="Proteomes" id="UP000507470">
    <property type="component" value="Unassembled WGS sequence"/>
</dbReference>
<reference evidence="2 3" key="1">
    <citation type="submission" date="2020-06" db="EMBL/GenBank/DDBJ databases">
        <authorList>
            <person name="Li R."/>
            <person name="Bekaert M."/>
        </authorList>
    </citation>
    <scope>NUCLEOTIDE SEQUENCE [LARGE SCALE GENOMIC DNA]</scope>
    <source>
        <strain evidence="3">wild</strain>
    </source>
</reference>
<dbReference type="AlphaFoldDB" id="A0A6J8A7F7"/>
<evidence type="ECO:0000256" key="1">
    <source>
        <dbReference type="SAM" id="MobiDB-lite"/>
    </source>
</evidence>
<gene>
    <name evidence="2" type="ORF">MCOR_4457</name>
</gene>
<evidence type="ECO:0000313" key="2">
    <source>
        <dbReference type="EMBL" id="CAC5362828.1"/>
    </source>
</evidence>
<sequence>MLNTREPGRKARRTSSDTEVEQTLPIAKRSNKISSSEQLVHLSNANEPGQDNPATRSVNDIYDLLTKVSNNQESLRQSMEQRITNLEASFKTEISSKMKSLKLTLNTLEKGETSTNTQVSQNITHYKLVFINVPNTDTGDSEDSLKAYINGITTYLELDFNVTTVQCVGSNTNQQNKTVLVNYDNESQRVNVLKKKRELKDNPMYSHVYVETDKT</sequence>
<proteinExistence type="predicted"/>
<dbReference type="EMBL" id="CACVKT020000765">
    <property type="protein sequence ID" value="CAC5362828.1"/>
    <property type="molecule type" value="Genomic_DNA"/>
</dbReference>
<protein>
    <submittedName>
        <fullName evidence="2">Uncharacterized protein</fullName>
    </submittedName>
</protein>
<feature type="region of interest" description="Disordered" evidence="1">
    <location>
        <begin position="1"/>
        <end position="22"/>
    </location>
</feature>
<accession>A0A6J8A7F7</accession>
<keyword evidence="3" id="KW-1185">Reference proteome</keyword>